<evidence type="ECO:0000256" key="2">
    <source>
        <dbReference type="RuleBase" id="RU003971"/>
    </source>
</evidence>
<dbReference type="InterPro" id="IPR002138">
    <property type="entry name" value="Pept_C14_p10"/>
</dbReference>
<evidence type="ECO:0000259" key="5">
    <source>
        <dbReference type="PROSITE" id="PS50208"/>
    </source>
</evidence>
<dbReference type="GO" id="GO:0006915">
    <property type="term" value="P:apoptotic process"/>
    <property type="evidence" value="ECO:0007669"/>
    <property type="project" value="TreeGrafter"/>
</dbReference>
<dbReference type="InterPro" id="IPR029030">
    <property type="entry name" value="Caspase-like_dom_sf"/>
</dbReference>
<name>A0A8S3YQS4_9EUPU</name>
<evidence type="ECO:0000259" key="4">
    <source>
        <dbReference type="PROSITE" id="PS50207"/>
    </source>
</evidence>
<dbReference type="PROSITE" id="PS01121">
    <property type="entry name" value="CASPASE_HIS"/>
    <property type="match status" value="1"/>
</dbReference>
<sequence>ATSAASFLDVTKPSKVAREPDIDLTDVYDFSHRQRGLAVIINNEDFSLSRLNNVRGPLDDRPESSYDALALSRTFEKLGFDVLLKNDLEDKKMVVLLESAKDDYDHANADCFVCAILTHGEETFVSTGNNLPEVRLDMLSGANGKSVATSTLVNMFSDDACPKLKGKPRLFFIQACRGEECDNGARIQLIKHTATTSESDRQSHDGTAHGKTQTETERSHDGEASSNCLPRAQGLQTGTTDANPDYSENSIEEDLQNINMNATASGGVDMIDVPGAAVQRVRHVRLCPTPLYKDSLIMYATTPGHYAWRRDSGAWFMQTLCKVLDNPDIGSKSLLSALVNVAGIVTRDFESSTPNRLSTHQKKETPVIESMLVKDVFFTPK</sequence>
<dbReference type="OrthoDB" id="6044569at2759"/>
<dbReference type="GO" id="GO:0005737">
    <property type="term" value="C:cytoplasm"/>
    <property type="evidence" value="ECO:0007669"/>
    <property type="project" value="TreeGrafter"/>
</dbReference>
<dbReference type="EMBL" id="CAJHNH020000741">
    <property type="protein sequence ID" value="CAG5119597.1"/>
    <property type="molecule type" value="Genomic_DNA"/>
</dbReference>
<evidence type="ECO:0000256" key="3">
    <source>
        <dbReference type="SAM" id="MobiDB-lite"/>
    </source>
</evidence>
<dbReference type="Gene3D" id="3.40.50.1460">
    <property type="match status" value="1"/>
</dbReference>
<dbReference type="InterPro" id="IPR011600">
    <property type="entry name" value="Pept_C14_caspase"/>
</dbReference>
<dbReference type="PRINTS" id="PR00376">
    <property type="entry name" value="IL1BCENZYME"/>
</dbReference>
<comment type="similarity">
    <text evidence="1 2">Belongs to the peptidase C14A family.</text>
</comment>
<dbReference type="AlphaFoldDB" id="A0A8S3YQS4"/>
<dbReference type="Gene3D" id="3.30.70.1470">
    <property type="entry name" value="Caspase-like"/>
    <property type="match status" value="1"/>
</dbReference>
<accession>A0A8S3YQS4</accession>
<dbReference type="Pfam" id="PF00656">
    <property type="entry name" value="Peptidase_C14"/>
    <property type="match status" value="1"/>
</dbReference>
<dbReference type="SMART" id="SM00115">
    <property type="entry name" value="CASc"/>
    <property type="match status" value="1"/>
</dbReference>
<feature type="domain" description="Caspase family p10" evidence="4">
    <location>
        <begin position="290"/>
        <end position="380"/>
    </location>
</feature>
<comment type="caution">
    <text evidence="6">The sequence shown here is derived from an EMBL/GenBank/DDBJ whole genome shotgun (WGS) entry which is preliminary data.</text>
</comment>
<dbReference type="PROSITE" id="PS50208">
    <property type="entry name" value="CASPASE_P20"/>
    <property type="match status" value="1"/>
</dbReference>
<dbReference type="PANTHER" id="PTHR10454:SF232">
    <property type="entry name" value="AT03047P-RELATED"/>
    <property type="match status" value="1"/>
</dbReference>
<protein>
    <recommendedName>
        <fullName evidence="8">Caspase-6</fullName>
    </recommendedName>
</protein>
<dbReference type="InterPro" id="IPR015917">
    <property type="entry name" value="Pept_C14A"/>
</dbReference>
<evidence type="ECO:0000313" key="7">
    <source>
        <dbReference type="Proteomes" id="UP000678393"/>
    </source>
</evidence>
<gene>
    <name evidence="6" type="ORF">CUNI_LOCUS5155</name>
</gene>
<organism evidence="6 7">
    <name type="scientific">Candidula unifasciata</name>
    <dbReference type="NCBI Taxonomy" id="100452"/>
    <lineage>
        <taxon>Eukaryota</taxon>
        <taxon>Metazoa</taxon>
        <taxon>Spiralia</taxon>
        <taxon>Lophotrochozoa</taxon>
        <taxon>Mollusca</taxon>
        <taxon>Gastropoda</taxon>
        <taxon>Heterobranchia</taxon>
        <taxon>Euthyneura</taxon>
        <taxon>Panpulmonata</taxon>
        <taxon>Eupulmonata</taxon>
        <taxon>Stylommatophora</taxon>
        <taxon>Helicina</taxon>
        <taxon>Helicoidea</taxon>
        <taxon>Geomitridae</taxon>
        <taxon>Candidula</taxon>
    </lineage>
</organism>
<evidence type="ECO:0000256" key="1">
    <source>
        <dbReference type="ARBA" id="ARBA00010134"/>
    </source>
</evidence>
<dbReference type="SUPFAM" id="SSF52129">
    <property type="entry name" value="Caspase-like"/>
    <property type="match status" value="1"/>
</dbReference>
<dbReference type="GO" id="GO:0043525">
    <property type="term" value="P:positive regulation of neuron apoptotic process"/>
    <property type="evidence" value="ECO:0007669"/>
    <property type="project" value="TreeGrafter"/>
</dbReference>
<dbReference type="GO" id="GO:0004197">
    <property type="term" value="F:cysteine-type endopeptidase activity"/>
    <property type="evidence" value="ECO:0007669"/>
    <property type="project" value="InterPro"/>
</dbReference>
<evidence type="ECO:0000313" key="6">
    <source>
        <dbReference type="EMBL" id="CAG5119597.1"/>
    </source>
</evidence>
<feature type="compositionally biased region" description="Polar residues" evidence="3">
    <location>
        <begin position="224"/>
        <end position="248"/>
    </location>
</feature>
<evidence type="ECO:0008006" key="8">
    <source>
        <dbReference type="Google" id="ProtNLM"/>
    </source>
</evidence>
<proteinExistence type="inferred from homology"/>
<feature type="domain" description="Caspase family p20" evidence="5">
    <location>
        <begin position="34"/>
        <end position="180"/>
    </location>
</feature>
<dbReference type="PROSITE" id="PS50207">
    <property type="entry name" value="CASPASE_P10"/>
    <property type="match status" value="1"/>
</dbReference>
<dbReference type="Proteomes" id="UP000678393">
    <property type="component" value="Unassembled WGS sequence"/>
</dbReference>
<dbReference type="InterPro" id="IPR001309">
    <property type="entry name" value="Pept_C14_p20"/>
</dbReference>
<feature type="non-terminal residue" evidence="6">
    <location>
        <position position="1"/>
    </location>
</feature>
<dbReference type="GO" id="GO:0006508">
    <property type="term" value="P:proteolysis"/>
    <property type="evidence" value="ECO:0007669"/>
    <property type="project" value="InterPro"/>
</dbReference>
<feature type="compositionally biased region" description="Basic and acidic residues" evidence="3">
    <location>
        <begin position="198"/>
        <end position="223"/>
    </location>
</feature>
<feature type="region of interest" description="Disordered" evidence="3">
    <location>
        <begin position="193"/>
        <end position="248"/>
    </location>
</feature>
<dbReference type="InterPro" id="IPR016129">
    <property type="entry name" value="Caspase_his_AS"/>
</dbReference>
<reference evidence="6" key="1">
    <citation type="submission" date="2021-04" db="EMBL/GenBank/DDBJ databases">
        <authorList>
            <consortium name="Molecular Ecology Group"/>
        </authorList>
    </citation>
    <scope>NUCLEOTIDE SEQUENCE</scope>
</reference>
<dbReference type="InterPro" id="IPR002398">
    <property type="entry name" value="Pept_C14"/>
</dbReference>
<keyword evidence="7" id="KW-1185">Reference proteome</keyword>
<dbReference type="PANTHER" id="PTHR10454">
    <property type="entry name" value="CASPASE"/>
    <property type="match status" value="1"/>
</dbReference>